<dbReference type="EMBL" id="JBBPFD010000008">
    <property type="protein sequence ID" value="KAK7916365.1"/>
    <property type="molecule type" value="Genomic_DNA"/>
</dbReference>
<keyword evidence="2" id="KW-1185">Reference proteome</keyword>
<name>A0AAW0P5U1_9GOBI</name>
<evidence type="ECO:0000313" key="2">
    <source>
        <dbReference type="Proteomes" id="UP001460270"/>
    </source>
</evidence>
<proteinExistence type="predicted"/>
<reference evidence="2" key="1">
    <citation type="submission" date="2024-04" db="EMBL/GenBank/DDBJ databases">
        <title>Salinicola lusitanus LLJ914,a marine bacterium isolated from the Okinawa Trough.</title>
        <authorList>
            <person name="Li J."/>
        </authorList>
    </citation>
    <scope>NUCLEOTIDE SEQUENCE [LARGE SCALE GENOMIC DNA]</scope>
</reference>
<organism evidence="1 2">
    <name type="scientific">Mugilogobius chulae</name>
    <name type="common">yellowstripe goby</name>
    <dbReference type="NCBI Taxonomy" id="88201"/>
    <lineage>
        <taxon>Eukaryota</taxon>
        <taxon>Metazoa</taxon>
        <taxon>Chordata</taxon>
        <taxon>Craniata</taxon>
        <taxon>Vertebrata</taxon>
        <taxon>Euteleostomi</taxon>
        <taxon>Actinopterygii</taxon>
        <taxon>Neopterygii</taxon>
        <taxon>Teleostei</taxon>
        <taxon>Neoteleostei</taxon>
        <taxon>Acanthomorphata</taxon>
        <taxon>Gobiaria</taxon>
        <taxon>Gobiiformes</taxon>
        <taxon>Gobioidei</taxon>
        <taxon>Gobiidae</taxon>
        <taxon>Gobionellinae</taxon>
        <taxon>Mugilogobius</taxon>
    </lineage>
</organism>
<accession>A0AAW0P5U1</accession>
<protein>
    <submittedName>
        <fullName evidence="1">Uncharacterized protein</fullName>
    </submittedName>
</protein>
<gene>
    <name evidence="1" type="ORF">WMY93_012126</name>
</gene>
<dbReference type="AlphaFoldDB" id="A0AAW0P5U1"/>
<evidence type="ECO:0000313" key="1">
    <source>
        <dbReference type="EMBL" id="KAK7916365.1"/>
    </source>
</evidence>
<comment type="caution">
    <text evidence="1">The sequence shown here is derived from an EMBL/GenBank/DDBJ whole genome shotgun (WGS) entry which is preliminary data.</text>
</comment>
<sequence length="59" mass="6652">MWSRATVNYFKLQRTTCGSSPPSRVEEQQLEAVALWLSQAQTDGYAVTTDSSKEPVHHQ</sequence>
<dbReference type="Proteomes" id="UP001460270">
    <property type="component" value="Unassembled WGS sequence"/>
</dbReference>